<name>A0A4Q2TYV4_9HYPH</name>
<accession>A0A4Q2TYV4</accession>
<gene>
    <name evidence="1" type="ORF">D3273_26805</name>
</gene>
<evidence type="ECO:0000313" key="1">
    <source>
        <dbReference type="EMBL" id="RYC28900.1"/>
    </source>
</evidence>
<reference evidence="1 2" key="1">
    <citation type="submission" date="2018-12" db="EMBL/GenBank/DDBJ databases">
        <authorList>
            <person name="Grouzdev D.S."/>
            <person name="Krutkina M.S."/>
        </authorList>
    </citation>
    <scope>NUCLEOTIDE SEQUENCE [LARGE SCALE GENOMIC DNA]</scope>
    <source>
        <strain evidence="1 2">RmlP026</strain>
    </source>
</reference>
<dbReference type="InterPro" id="IPR010982">
    <property type="entry name" value="Lambda_DNA-bd_dom_sf"/>
</dbReference>
<dbReference type="Proteomes" id="UP000290759">
    <property type="component" value="Unassembled WGS sequence"/>
</dbReference>
<evidence type="ECO:0000313" key="2">
    <source>
        <dbReference type="Proteomes" id="UP000290759"/>
    </source>
</evidence>
<dbReference type="RefSeq" id="WP_129230009.1">
    <property type="nucleotide sequence ID" value="NZ_QYBB01000091.1"/>
</dbReference>
<reference evidence="1 2" key="2">
    <citation type="submission" date="2019-02" db="EMBL/GenBank/DDBJ databases">
        <title>'Lichenibacterium ramalinii' gen. nov. sp. nov., 'Lichenibacterium minor' gen. nov. sp. nov.</title>
        <authorList>
            <person name="Pankratov T."/>
        </authorList>
    </citation>
    <scope>NUCLEOTIDE SEQUENCE [LARGE SCALE GENOMIC DNA]</scope>
    <source>
        <strain evidence="1 2">RmlP026</strain>
    </source>
</reference>
<protein>
    <submittedName>
        <fullName evidence="1">Transcriptional regulator</fullName>
    </submittedName>
</protein>
<proteinExistence type="predicted"/>
<organism evidence="1 2">
    <name type="scientific">Lichenibacterium minor</name>
    <dbReference type="NCBI Taxonomy" id="2316528"/>
    <lineage>
        <taxon>Bacteria</taxon>
        <taxon>Pseudomonadati</taxon>
        <taxon>Pseudomonadota</taxon>
        <taxon>Alphaproteobacteria</taxon>
        <taxon>Hyphomicrobiales</taxon>
        <taxon>Lichenihabitantaceae</taxon>
        <taxon>Lichenibacterium</taxon>
    </lineage>
</organism>
<dbReference type="GO" id="GO:0003677">
    <property type="term" value="F:DNA binding"/>
    <property type="evidence" value="ECO:0007669"/>
    <property type="project" value="InterPro"/>
</dbReference>
<keyword evidence="2" id="KW-1185">Reference proteome</keyword>
<dbReference type="Gene3D" id="1.10.260.40">
    <property type="entry name" value="lambda repressor-like DNA-binding domains"/>
    <property type="match status" value="1"/>
</dbReference>
<dbReference type="EMBL" id="QYBB01000091">
    <property type="protein sequence ID" value="RYC28900.1"/>
    <property type="molecule type" value="Genomic_DNA"/>
</dbReference>
<sequence>MMISAAQVREARDLLGWRTPMLAKRASVGFEIALRAQKDPGLPATMGLELRAIRDAFKRAGVIFIETDGEGPGVRLQKGEG</sequence>
<dbReference type="AlphaFoldDB" id="A0A4Q2TYV4"/>
<dbReference type="OrthoDB" id="4419620at2"/>
<comment type="caution">
    <text evidence="1">The sequence shown here is derived from an EMBL/GenBank/DDBJ whole genome shotgun (WGS) entry which is preliminary data.</text>
</comment>